<evidence type="ECO:0000256" key="1">
    <source>
        <dbReference type="SAM" id="Phobius"/>
    </source>
</evidence>
<dbReference type="EMBL" id="JSCE01000220">
    <property type="protein sequence ID" value="KHM50672.1"/>
    <property type="molecule type" value="Genomic_DNA"/>
</dbReference>
<sequence>MKKFSKRYAGYVVKKSMRYVKEHPAEFLKLGVMAGIVLSSGDTSFAGTTTNAQNGFDSVMKPVNYVKNFVCGPLGGALTLGGIITLGYGFTQGQNRDVMGKGIGVAAGGGVLLNADDLLDGVMGCLM</sequence>
<keyword evidence="1" id="KW-1133">Transmembrane helix</keyword>
<accession>A0A0B2JXN9</accession>
<dbReference type="InterPro" id="IPR007039">
    <property type="entry name" value="TrbC/VirB2"/>
</dbReference>
<dbReference type="RefSeq" id="WP_039211216.1">
    <property type="nucleotide sequence ID" value="NZ_JSCE01000220.1"/>
</dbReference>
<comment type="caution">
    <text evidence="2">The sequence shown here is derived from an EMBL/GenBank/DDBJ whole genome shotgun (WGS) entry which is preliminary data.</text>
</comment>
<dbReference type="AlphaFoldDB" id="A0A0B2JXN9"/>
<proteinExistence type="predicted"/>
<reference evidence="2 3" key="1">
    <citation type="journal article" date="2013" name="PLoS ONE">
        <title>Identification and characterization of three novel lipases belonging to families II and V from Anaerovibrio lipolyticus 5ST.</title>
        <authorList>
            <person name="Prive F."/>
            <person name="Kaderbhai N.N."/>
            <person name="Girdwood S."/>
            <person name="Worgan H.J."/>
            <person name="Pinloche E."/>
            <person name="Scollan N.D."/>
            <person name="Huws S.A."/>
            <person name="Newbold C.J."/>
        </authorList>
    </citation>
    <scope>NUCLEOTIDE SEQUENCE [LARGE SCALE GENOMIC DNA]</scope>
    <source>
        <strain evidence="2 3">5S</strain>
    </source>
</reference>
<keyword evidence="1" id="KW-0472">Membrane</keyword>
<evidence type="ECO:0000313" key="3">
    <source>
        <dbReference type="Proteomes" id="UP000030993"/>
    </source>
</evidence>
<dbReference type="Pfam" id="PF04956">
    <property type="entry name" value="TrbC"/>
    <property type="match status" value="1"/>
</dbReference>
<feature type="transmembrane region" description="Helical" evidence="1">
    <location>
        <begin position="70"/>
        <end position="91"/>
    </location>
</feature>
<keyword evidence="1" id="KW-0812">Transmembrane</keyword>
<evidence type="ECO:0000313" key="2">
    <source>
        <dbReference type="EMBL" id="KHM50672.1"/>
    </source>
</evidence>
<protein>
    <submittedName>
        <fullName evidence="2">Uncharacterized protein</fullName>
    </submittedName>
</protein>
<dbReference type="STRING" id="82374.NZ47_12100"/>
<dbReference type="Proteomes" id="UP000030993">
    <property type="component" value="Unassembled WGS sequence"/>
</dbReference>
<keyword evidence="3" id="KW-1185">Reference proteome</keyword>
<organism evidence="2 3">
    <name type="scientific">Anaerovibrio lipolyticus</name>
    <dbReference type="NCBI Taxonomy" id="82374"/>
    <lineage>
        <taxon>Bacteria</taxon>
        <taxon>Bacillati</taxon>
        <taxon>Bacillota</taxon>
        <taxon>Negativicutes</taxon>
        <taxon>Selenomonadales</taxon>
        <taxon>Selenomonadaceae</taxon>
        <taxon>Anaerovibrio</taxon>
    </lineage>
</organism>
<name>A0A0B2JXN9_9FIRM</name>
<gene>
    <name evidence="2" type="ORF">NZ47_12100</name>
</gene>